<dbReference type="EMBL" id="JBHUJB010000063">
    <property type="protein sequence ID" value="MFD2160042.1"/>
    <property type="molecule type" value="Genomic_DNA"/>
</dbReference>
<organism evidence="1 2">
    <name type="scientific">Rubritalea tangerina</name>
    <dbReference type="NCBI Taxonomy" id="430798"/>
    <lineage>
        <taxon>Bacteria</taxon>
        <taxon>Pseudomonadati</taxon>
        <taxon>Verrucomicrobiota</taxon>
        <taxon>Verrucomicrobiia</taxon>
        <taxon>Verrucomicrobiales</taxon>
        <taxon>Rubritaleaceae</taxon>
        <taxon>Rubritalea</taxon>
    </lineage>
</organism>
<accession>A0ABW4ZEM9</accession>
<evidence type="ECO:0000313" key="2">
    <source>
        <dbReference type="Proteomes" id="UP001597389"/>
    </source>
</evidence>
<reference evidence="2" key="1">
    <citation type="journal article" date="2019" name="Int. J. Syst. Evol. Microbiol.">
        <title>The Global Catalogue of Microorganisms (GCM) 10K type strain sequencing project: providing services to taxonomists for standard genome sequencing and annotation.</title>
        <authorList>
            <consortium name="The Broad Institute Genomics Platform"/>
            <consortium name="The Broad Institute Genome Sequencing Center for Infectious Disease"/>
            <person name="Wu L."/>
            <person name="Ma J."/>
        </authorList>
    </citation>
    <scope>NUCLEOTIDE SEQUENCE [LARGE SCALE GENOMIC DNA]</scope>
    <source>
        <strain evidence="2">CCUG 57942</strain>
    </source>
</reference>
<comment type="caution">
    <text evidence="1">The sequence shown here is derived from an EMBL/GenBank/DDBJ whole genome shotgun (WGS) entry which is preliminary data.</text>
</comment>
<sequence length="184" mass="21489">MIKKIFLTGLSGACLTCCSPKEKDPTEKEEPNKFSPFQLDEVVARTAFSTEWSVLDKSMPDWKKLAHQEVLFRGFCSTPYFSEITDKKVFQKKFYFPVTNKPWIDEINDPLGWLFVMNQLDDSEYRLRIVGSGSTFVDGYESPKSVDLLFFEIKNTFTDDNGLKQHNWRTIDSLEWHGLKRFFV</sequence>
<dbReference type="Proteomes" id="UP001597389">
    <property type="component" value="Unassembled WGS sequence"/>
</dbReference>
<protein>
    <recommendedName>
        <fullName evidence="3">Lipoprotein</fullName>
    </recommendedName>
</protein>
<evidence type="ECO:0008006" key="3">
    <source>
        <dbReference type="Google" id="ProtNLM"/>
    </source>
</evidence>
<name>A0ABW4ZEM9_9BACT</name>
<dbReference type="RefSeq" id="WP_377178558.1">
    <property type="nucleotide sequence ID" value="NZ_JBHUJB010000063.1"/>
</dbReference>
<gene>
    <name evidence="1" type="ORF">ACFSW8_14130</name>
</gene>
<evidence type="ECO:0000313" key="1">
    <source>
        <dbReference type="EMBL" id="MFD2160042.1"/>
    </source>
</evidence>
<keyword evidence="2" id="KW-1185">Reference proteome</keyword>
<proteinExistence type="predicted"/>